<dbReference type="EMBL" id="BK016093">
    <property type="protein sequence ID" value="DAF94476.1"/>
    <property type="molecule type" value="Genomic_DNA"/>
</dbReference>
<accession>A0A8S5UJ68</accession>
<proteinExistence type="predicted"/>
<protein>
    <submittedName>
        <fullName evidence="1">ECF sigma factor</fullName>
    </submittedName>
</protein>
<organism evidence="1">
    <name type="scientific">Siphoviridae sp. ctTDf8</name>
    <dbReference type="NCBI Taxonomy" id="2825517"/>
    <lineage>
        <taxon>Viruses</taxon>
        <taxon>Duplodnaviria</taxon>
        <taxon>Heunggongvirae</taxon>
        <taxon>Uroviricota</taxon>
        <taxon>Caudoviricetes</taxon>
    </lineage>
</organism>
<evidence type="ECO:0000313" key="1">
    <source>
        <dbReference type="EMBL" id="DAF94476.1"/>
    </source>
</evidence>
<name>A0A8S5UJ68_9CAUD</name>
<reference evidence="1" key="1">
    <citation type="journal article" date="2021" name="Proc. Natl. Acad. Sci. U.S.A.">
        <title>A Catalog of Tens of Thousands of Viruses from Human Metagenomes Reveals Hidden Associations with Chronic Diseases.</title>
        <authorList>
            <person name="Tisza M.J."/>
            <person name="Buck C.B."/>
        </authorList>
    </citation>
    <scope>NUCLEOTIDE SEQUENCE</scope>
    <source>
        <strain evidence="1">CtTDf8</strain>
    </source>
</reference>
<sequence>MRADDVADLTRSEWTRVIDECIHDRKWRDIFRRRWLDGVKFEPLAEEFDLSVRQTQRIVKACEQKIKAHI</sequence>